<comment type="similarity">
    <text evidence="1">Belongs to the HyuE racemase family.</text>
</comment>
<accession>A0A9W6IW49</accession>
<sequence>MIAPFSAEIAARASTRSQMRAPMEAKASGEVEVVLGGVSISGSKADVVAGETRILLINPNTAESVTALLAAEARRAAGSRAEIVAVTAAFGAPGIQTVEEAKTAVRAVVEALRANAGCDAAITAAFLDPGFEEATALGIMPVVGFGRAGLRAAGAGGRRFALVTAGAAMEDAVRARIDELGLAPQLAGLRLVRAGVRDLIADRAGHRAEVLAAVRACVELDGAEAVLLGGAPFAGFAEEIAAEAGAPVLDGVAAAVEAALEARRGS</sequence>
<dbReference type="PANTHER" id="PTHR28047">
    <property type="entry name" value="PROTEIN DCG1"/>
    <property type="match status" value="1"/>
</dbReference>
<organism evidence="2 3">
    <name type="scientific">Methylopila capsulata</name>
    <dbReference type="NCBI Taxonomy" id="61654"/>
    <lineage>
        <taxon>Bacteria</taxon>
        <taxon>Pseudomonadati</taxon>
        <taxon>Pseudomonadota</taxon>
        <taxon>Alphaproteobacteria</taxon>
        <taxon>Hyphomicrobiales</taxon>
        <taxon>Methylopilaceae</taxon>
        <taxon>Methylopila</taxon>
    </lineage>
</organism>
<dbReference type="PANTHER" id="PTHR28047:SF5">
    <property type="entry name" value="PROTEIN DCG1"/>
    <property type="match status" value="1"/>
</dbReference>
<evidence type="ECO:0000313" key="3">
    <source>
        <dbReference type="Proteomes" id="UP001143400"/>
    </source>
</evidence>
<name>A0A9W6IW49_9HYPH</name>
<dbReference type="Pfam" id="PF01177">
    <property type="entry name" value="Asp_Glu_race"/>
    <property type="match status" value="1"/>
</dbReference>
<dbReference type="Gene3D" id="3.40.50.12500">
    <property type="match status" value="1"/>
</dbReference>
<comment type="caution">
    <text evidence="2">The sequence shown here is derived from an EMBL/GenBank/DDBJ whole genome shotgun (WGS) entry which is preliminary data.</text>
</comment>
<reference evidence="2" key="1">
    <citation type="journal article" date="2014" name="Int. J. Syst. Evol. Microbiol.">
        <title>Complete genome sequence of Corynebacterium casei LMG S-19264T (=DSM 44701T), isolated from a smear-ripened cheese.</title>
        <authorList>
            <consortium name="US DOE Joint Genome Institute (JGI-PGF)"/>
            <person name="Walter F."/>
            <person name="Albersmeier A."/>
            <person name="Kalinowski J."/>
            <person name="Ruckert C."/>
        </authorList>
    </citation>
    <scope>NUCLEOTIDE SEQUENCE</scope>
    <source>
        <strain evidence="2">VKM B-1606</strain>
    </source>
</reference>
<dbReference type="Proteomes" id="UP001143400">
    <property type="component" value="Unassembled WGS sequence"/>
</dbReference>
<gene>
    <name evidence="2" type="ORF">GCM10008170_37270</name>
</gene>
<evidence type="ECO:0000313" key="2">
    <source>
        <dbReference type="EMBL" id="GLK57707.1"/>
    </source>
</evidence>
<dbReference type="InterPro" id="IPR015942">
    <property type="entry name" value="Asp/Glu/hydantoin_racemase"/>
</dbReference>
<dbReference type="AlphaFoldDB" id="A0A9W6IW49"/>
<reference evidence="2" key="2">
    <citation type="submission" date="2023-01" db="EMBL/GenBank/DDBJ databases">
        <authorList>
            <person name="Sun Q."/>
            <person name="Evtushenko L."/>
        </authorList>
    </citation>
    <scope>NUCLEOTIDE SEQUENCE</scope>
    <source>
        <strain evidence="2">VKM B-1606</strain>
    </source>
</reference>
<dbReference type="InterPro" id="IPR052186">
    <property type="entry name" value="Hydantoin_racemase-like"/>
</dbReference>
<dbReference type="EMBL" id="BSFF01000010">
    <property type="protein sequence ID" value="GLK57707.1"/>
    <property type="molecule type" value="Genomic_DNA"/>
</dbReference>
<protein>
    <submittedName>
        <fullName evidence="2">Hydantoin racemase</fullName>
    </submittedName>
</protein>
<dbReference type="InterPro" id="IPR053714">
    <property type="entry name" value="Iso_Racemase_Enz_sf"/>
</dbReference>
<evidence type="ECO:0000256" key="1">
    <source>
        <dbReference type="ARBA" id="ARBA00038414"/>
    </source>
</evidence>
<dbReference type="GO" id="GO:0047661">
    <property type="term" value="F:amino-acid racemase activity"/>
    <property type="evidence" value="ECO:0007669"/>
    <property type="project" value="InterPro"/>
</dbReference>
<proteinExistence type="inferred from homology"/>